<dbReference type="EMBL" id="LGFG01000025">
    <property type="protein sequence ID" value="KUK23429.1"/>
    <property type="molecule type" value="Genomic_DNA"/>
</dbReference>
<dbReference type="PATRIC" id="fig|93930.3.peg.1320"/>
<feature type="signal peptide" evidence="1">
    <location>
        <begin position="1"/>
        <end position="18"/>
    </location>
</feature>
<proteinExistence type="predicted"/>
<protein>
    <recommendedName>
        <fullName evidence="4">Lipoprotein</fullName>
    </recommendedName>
</protein>
<keyword evidence="1" id="KW-0732">Signal</keyword>
<dbReference type="PROSITE" id="PS51257">
    <property type="entry name" value="PROKAR_LIPOPROTEIN"/>
    <property type="match status" value="1"/>
</dbReference>
<evidence type="ECO:0000256" key="1">
    <source>
        <dbReference type="SAM" id="SignalP"/>
    </source>
</evidence>
<evidence type="ECO:0008006" key="4">
    <source>
        <dbReference type="Google" id="ProtNLM"/>
    </source>
</evidence>
<dbReference type="AlphaFoldDB" id="A0A101ER90"/>
<comment type="caution">
    <text evidence="2">The sequence shown here is derived from an EMBL/GenBank/DDBJ whole genome shotgun (WGS) entry which is preliminary data.</text>
</comment>
<gene>
    <name evidence="2" type="ORF">XD57_0476</name>
</gene>
<evidence type="ECO:0000313" key="3">
    <source>
        <dbReference type="Proteomes" id="UP000058636"/>
    </source>
</evidence>
<accession>A0A101ER90</accession>
<evidence type="ECO:0000313" key="2">
    <source>
        <dbReference type="EMBL" id="KUK23429.1"/>
    </source>
</evidence>
<dbReference type="Proteomes" id="UP000058636">
    <property type="component" value="Unassembled WGS sequence"/>
</dbReference>
<feature type="chain" id="PRO_5041044670" description="Lipoprotein" evidence="1">
    <location>
        <begin position="19"/>
        <end position="124"/>
    </location>
</feature>
<sequence length="124" mass="15151">MKKIVVLMMSFVLVSCFAQVPDLLFSSKYPVPEWIRARGYMSAWFDWCEENEALLKQEFLRRIGEKEPLNPFFGSWYELFEKQFLGYYLEYKFIRWLEDELSLERIAKLKREKIESKILEFLRL</sequence>
<name>A0A101ER90_9THEM</name>
<reference evidence="2 3" key="1">
    <citation type="journal article" date="2015" name="MBio">
        <title>Genome-Resolved Metagenomic Analysis Reveals Roles for Candidate Phyla and Other Microbial Community Members in Biogeochemical Transformations in Oil Reservoirs.</title>
        <authorList>
            <person name="Hu P."/>
            <person name="Tom L."/>
            <person name="Singh A."/>
            <person name="Thomas B.C."/>
            <person name="Baker B.J."/>
            <person name="Piceno Y.M."/>
            <person name="Andersen G.L."/>
            <person name="Banfield J.F."/>
        </authorList>
    </citation>
    <scope>NUCLEOTIDE SEQUENCE [LARGE SCALE GENOMIC DNA]</scope>
    <source>
        <strain evidence="2">46_26</strain>
    </source>
</reference>
<organism evidence="2 3">
    <name type="scientific">Thermotoga petrophila</name>
    <dbReference type="NCBI Taxonomy" id="93929"/>
    <lineage>
        <taxon>Bacteria</taxon>
        <taxon>Thermotogati</taxon>
        <taxon>Thermotogota</taxon>
        <taxon>Thermotogae</taxon>
        <taxon>Thermotogales</taxon>
        <taxon>Thermotogaceae</taxon>
        <taxon>Thermotoga</taxon>
    </lineage>
</organism>